<dbReference type="Pfam" id="PF17179">
    <property type="entry name" value="Fer4_22"/>
    <property type="match status" value="1"/>
</dbReference>
<keyword evidence="1" id="KW-0479">Metal-binding</keyword>
<evidence type="ECO:0000256" key="2">
    <source>
        <dbReference type="ARBA" id="ARBA00023004"/>
    </source>
</evidence>
<evidence type="ECO:0000313" key="5">
    <source>
        <dbReference type="EMBL" id="PIZ99691.1"/>
    </source>
</evidence>
<name>A0A2M7VG68_9BACT</name>
<organism evidence="5 6">
    <name type="scientific">Candidatus Komeilibacteria bacterium CG_4_10_14_0_2_um_filter_37_10</name>
    <dbReference type="NCBI Taxonomy" id="1974470"/>
    <lineage>
        <taxon>Bacteria</taxon>
        <taxon>Candidatus Komeiliibacteriota</taxon>
    </lineage>
</organism>
<dbReference type="GO" id="GO:0051536">
    <property type="term" value="F:iron-sulfur cluster binding"/>
    <property type="evidence" value="ECO:0007669"/>
    <property type="project" value="UniProtKB-KW"/>
</dbReference>
<dbReference type="GO" id="GO:0046872">
    <property type="term" value="F:metal ion binding"/>
    <property type="evidence" value="ECO:0007669"/>
    <property type="project" value="UniProtKB-KW"/>
</dbReference>
<dbReference type="EMBL" id="PFPO01000015">
    <property type="protein sequence ID" value="PIZ99691.1"/>
    <property type="molecule type" value="Genomic_DNA"/>
</dbReference>
<comment type="caution">
    <text evidence="5">The sequence shown here is derived from an EMBL/GenBank/DDBJ whole genome shotgun (WGS) entry which is preliminary data.</text>
</comment>
<dbReference type="PANTHER" id="PTHR40447">
    <property type="entry name" value="ANAEROBIC SULFITE REDUCTASE SUBUNIT A"/>
    <property type="match status" value="1"/>
</dbReference>
<evidence type="ECO:0000313" key="6">
    <source>
        <dbReference type="Proteomes" id="UP000230405"/>
    </source>
</evidence>
<dbReference type="Proteomes" id="UP000230405">
    <property type="component" value="Unassembled WGS sequence"/>
</dbReference>
<sequence>MQNQEVLKLFKYLLKKYKIFGPVKESDGVINIKQLKVATEADYSGKIPIESYKRFFLSEQESLFYFRNGRWQLSSQLTDKVALWCLNILDLQAVGLTDLIFTDDIYYQKRRKNSLLIGYSVGAPAAELDYEQFHMEKIDNILEHIPFDIFLEKDNIDQFKIYTGSALGQRIVRAAGILFSERIKFAGMVKEKGPDQIMLKNQKIIEQSLDDPIWLELGKTCTACGKCTAVCPTCFCFELKDQSENSKVIRTRCSSDCFQKDFARVAGDHNFLATSSEKIRFWYEHKFSRIPERYQMPGCVSCLRCHQVCPVDINIIQIWQRLKANYQNNHHD</sequence>
<evidence type="ECO:0000256" key="1">
    <source>
        <dbReference type="ARBA" id="ARBA00022723"/>
    </source>
</evidence>
<feature type="domain" description="4Fe-4S ferredoxin-type" evidence="4">
    <location>
        <begin position="211"/>
        <end position="242"/>
    </location>
</feature>
<proteinExistence type="predicted"/>
<accession>A0A2M7VG68</accession>
<dbReference type="InterPro" id="IPR017896">
    <property type="entry name" value="4Fe4S_Fe-S-bd"/>
</dbReference>
<dbReference type="AlphaFoldDB" id="A0A2M7VG68"/>
<evidence type="ECO:0000259" key="4">
    <source>
        <dbReference type="PROSITE" id="PS51379"/>
    </source>
</evidence>
<dbReference type="PROSITE" id="PS00198">
    <property type="entry name" value="4FE4S_FER_1"/>
    <property type="match status" value="2"/>
</dbReference>
<gene>
    <name evidence="5" type="ORF">COX77_00810</name>
</gene>
<keyword evidence="3" id="KW-0411">Iron-sulfur</keyword>
<dbReference type="PANTHER" id="PTHR40447:SF1">
    <property type="entry name" value="ANAEROBIC SULFITE REDUCTASE SUBUNIT A"/>
    <property type="match status" value="1"/>
</dbReference>
<keyword evidence="2" id="KW-0408">Iron</keyword>
<protein>
    <recommendedName>
        <fullName evidence="4">4Fe-4S ferredoxin-type domain-containing protein</fullName>
    </recommendedName>
</protein>
<evidence type="ECO:0000256" key="3">
    <source>
        <dbReference type="ARBA" id="ARBA00023014"/>
    </source>
</evidence>
<dbReference type="PROSITE" id="PS51379">
    <property type="entry name" value="4FE4S_FER_2"/>
    <property type="match status" value="2"/>
</dbReference>
<dbReference type="Gene3D" id="1.10.1060.10">
    <property type="entry name" value="Alpha-helical ferredoxin"/>
    <property type="match status" value="1"/>
</dbReference>
<feature type="domain" description="4Fe-4S ferredoxin-type" evidence="4">
    <location>
        <begin position="289"/>
        <end position="321"/>
    </location>
</feature>
<dbReference type="SUPFAM" id="SSF46548">
    <property type="entry name" value="alpha-helical ferredoxin"/>
    <property type="match status" value="1"/>
</dbReference>
<reference evidence="6" key="1">
    <citation type="submission" date="2017-09" db="EMBL/GenBank/DDBJ databases">
        <title>Depth-based differentiation of microbial function through sediment-hosted aquifers and enrichment of novel symbionts in the deep terrestrial subsurface.</title>
        <authorList>
            <person name="Probst A.J."/>
            <person name="Ladd B."/>
            <person name="Jarett J.K."/>
            <person name="Geller-Mcgrath D.E."/>
            <person name="Sieber C.M.K."/>
            <person name="Emerson J.B."/>
            <person name="Anantharaman K."/>
            <person name="Thomas B.C."/>
            <person name="Malmstrom R."/>
            <person name="Stieglmeier M."/>
            <person name="Klingl A."/>
            <person name="Woyke T."/>
            <person name="Ryan C.M."/>
            <person name="Banfield J.F."/>
        </authorList>
    </citation>
    <scope>NUCLEOTIDE SEQUENCE [LARGE SCALE GENOMIC DNA]</scope>
</reference>
<dbReference type="InterPro" id="IPR009051">
    <property type="entry name" value="Helical_ferredxn"/>
</dbReference>
<dbReference type="InterPro" id="IPR017900">
    <property type="entry name" value="4Fe4S_Fe_S_CS"/>
</dbReference>